<dbReference type="EMBL" id="JANBVB010001656">
    <property type="protein sequence ID" value="KAJ2889797.1"/>
    <property type="molecule type" value="Genomic_DNA"/>
</dbReference>
<evidence type="ECO:0000313" key="1">
    <source>
        <dbReference type="EMBL" id="KAJ2889797.1"/>
    </source>
</evidence>
<evidence type="ECO:0000313" key="2">
    <source>
        <dbReference type="Proteomes" id="UP001139981"/>
    </source>
</evidence>
<organism evidence="1 2">
    <name type="scientific">Coemansia aciculifera</name>
    <dbReference type="NCBI Taxonomy" id="417176"/>
    <lineage>
        <taxon>Eukaryota</taxon>
        <taxon>Fungi</taxon>
        <taxon>Fungi incertae sedis</taxon>
        <taxon>Zoopagomycota</taxon>
        <taxon>Kickxellomycotina</taxon>
        <taxon>Kickxellomycetes</taxon>
        <taxon>Kickxellales</taxon>
        <taxon>Kickxellaceae</taxon>
        <taxon>Coemansia</taxon>
    </lineage>
</organism>
<protein>
    <submittedName>
        <fullName evidence="1">Uncharacterized protein</fullName>
    </submittedName>
</protein>
<comment type="caution">
    <text evidence="1">The sequence shown here is derived from an EMBL/GenBank/DDBJ whole genome shotgun (WGS) entry which is preliminary data.</text>
</comment>
<dbReference type="Proteomes" id="UP001139981">
    <property type="component" value="Unassembled WGS sequence"/>
</dbReference>
<proteinExistence type="predicted"/>
<sequence>MTDELNPLQKRQRSEDTPEFQRRVSAASLSVIINPDPPDSLAPSFIPSPQFQPHQGTPLVDTRPPPSLSRMEQNVFGARPAEDIVRVVADFMYTHLKDRTNVE</sequence>
<gene>
    <name evidence="1" type="ORF">IWW38_004493</name>
</gene>
<feature type="non-terminal residue" evidence="1">
    <location>
        <position position="103"/>
    </location>
</feature>
<keyword evidence="2" id="KW-1185">Reference proteome</keyword>
<reference evidence="1" key="1">
    <citation type="submission" date="2022-07" db="EMBL/GenBank/DDBJ databases">
        <title>Phylogenomic reconstructions and comparative analyses of Kickxellomycotina fungi.</title>
        <authorList>
            <person name="Reynolds N.K."/>
            <person name="Stajich J.E."/>
            <person name="Barry K."/>
            <person name="Grigoriev I.V."/>
            <person name="Crous P."/>
            <person name="Smith M.E."/>
        </authorList>
    </citation>
    <scope>NUCLEOTIDE SEQUENCE</scope>
    <source>
        <strain evidence="1">CBS 190363</strain>
    </source>
</reference>
<name>A0ACC1LYN4_9FUNG</name>
<accession>A0ACC1LYN4</accession>